<dbReference type="Proteomes" id="UP000501690">
    <property type="component" value="Linkage Group LG11"/>
</dbReference>
<name>A0A4D6NMA0_VIGUN</name>
<protein>
    <submittedName>
        <fullName evidence="1">Glycosyl transferase</fullName>
    </submittedName>
</protein>
<dbReference type="EMBL" id="CP039355">
    <property type="protein sequence ID" value="QCE14448.1"/>
    <property type="molecule type" value="Genomic_DNA"/>
</dbReference>
<dbReference type="AlphaFoldDB" id="A0A4D6NMA0"/>
<proteinExistence type="predicted"/>
<organism evidence="1 2">
    <name type="scientific">Vigna unguiculata</name>
    <name type="common">Cowpea</name>
    <dbReference type="NCBI Taxonomy" id="3917"/>
    <lineage>
        <taxon>Eukaryota</taxon>
        <taxon>Viridiplantae</taxon>
        <taxon>Streptophyta</taxon>
        <taxon>Embryophyta</taxon>
        <taxon>Tracheophyta</taxon>
        <taxon>Spermatophyta</taxon>
        <taxon>Magnoliopsida</taxon>
        <taxon>eudicotyledons</taxon>
        <taxon>Gunneridae</taxon>
        <taxon>Pentapetalae</taxon>
        <taxon>rosids</taxon>
        <taxon>fabids</taxon>
        <taxon>Fabales</taxon>
        <taxon>Fabaceae</taxon>
        <taxon>Papilionoideae</taxon>
        <taxon>50 kb inversion clade</taxon>
        <taxon>NPAAA clade</taxon>
        <taxon>indigoferoid/millettioid clade</taxon>
        <taxon>Phaseoleae</taxon>
        <taxon>Vigna</taxon>
    </lineage>
</organism>
<accession>A0A4D6NMA0</accession>
<gene>
    <name evidence="1" type="ORF">DEO72_LG11g1448</name>
</gene>
<sequence>MEVSNTQNVVNNDVKRPSKTKSTLELNLKFALLLPKFMLNGCAVSGKSETDESSTKKKYFMVIGINTTFSSGKRRDFVHTTWMPRGAIYGGAILGMGGFTGVAVGGKSLGTGNFAGADDGGKGLGSCNFAGADVGEVSFGIGDFTGVDVGDIVFGTGNFAGADVGDETLGTGDFTSANDVGDETLGSGVNFVLPYQRRKNSYYSKDNTCLVLVGKRNFIFCYTLVIVIREEMEYTGADVSDAGGSGAA</sequence>
<reference evidence="1 2" key="1">
    <citation type="submission" date="2019-04" db="EMBL/GenBank/DDBJ databases">
        <title>An improved genome assembly and genetic linkage map for asparagus bean, Vigna unguiculata ssp. sesquipedialis.</title>
        <authorList>
            <person name="Xia Q."/>
            <person name="Zhang R."/>
            <person name="Dong Y."/>
        </authorList>
    </citation>
    <scope>NUCLEOTIDE SEQUENCE [LARGE SCALE GENOMIC DNA]</scope>
    <source>
        <tissue evidence="1">Leaf</tissue>
    </source>
</reference>
<keyword evidence="2" id="KW-1185">Reference proteome</keyword>
<keyword evidence="1" id="KW-0808">Transferase</keyword>
<dbReference type="GO" id="GO:0016740">
    <property type="term" value="F:transferase activity"/>
    <property type="evidence" value="ECO:0007669"/>
    <property type="project" value="UniProtKB-KW"/>
</dbReference>
<evidence type="ECO:0000313" key="1">
    <source>
        <dbReference type="EMBL" id="QCE14448.1"/>
    </source>
</evidence>
<dbReference type="UniPathway" id="UPA00378"/>
<evidence type="ECO:0000313" key="2">
    <source>
        <dbReference type="Proteomes" id="UP000501690"/>
    </source>
</evidence>